<proteinExistence type="predicted"/>
<accession>A0A170Q9R8</accession>
<gene>
    <name evidence="2" type="ORF">MGWOODY_Clf610</name>
</gene>
<name>A0A170Q9R8_9ZZZZ</name>
<dbReference type="InterPro" id="IPR025641">
    <property type="entry name" value="DUF4340"/>
</dbReference>
<organism evidence="2">
    <name type="scientific">hydrothermal vent metagenome</name>
    <dbReference type="NCBI Taxonomy" id="652676"/>
    <lineage>
        <taxon>unclassified sequences</taxon>
        <taxon>metagenomes</taxon>
        <taxon>ecological metagenomes</taxon>
    </lineage>
</organism>
<dbReference type="AlphaFoldDB" id="A0A170Q9R8"/>
<dbReference type="Pfam" id="PF14238">
    <property type="entry name" value="DUF4340"/>
    <property type="match status" value="1"/>
</dbReference>
<evidence type="ECO:0000313" key="2">
    <source>
        <dbReference type="EMBL" id="CUV02027.1"/>
    </source>
</evidence>
<reference evidence="2" key="1">
    <citation type="submission" date="2015-10" db="EMBL/GenBank/DDBJ databases">
        <authorList>
            <person name="Gilbert D.G."/>
        </authorList>
    </citation>
    <scope>NUCLEOTIDE SEQUENCE</scope>
</reference>
<evidence type="ECO:0000259" key="1">
    <source>
        <dbReference type="Pfam" id="PF14238"/>
    </source>
</evidence>
<sequence length="324" mass="36262">MNLRLSILLVVVLLIFGGTFLVLRFTDSSEPKESRPWLYRIDEGDIVAVEMVYQGEETAYFRSPASFDWYISGGSDGDPDIPVFQQRWGGTPLLLSGPKVTRPLSDTIENPGEFGLEPPETAVTVFDRYGNTIEFHLGLPTPDNNNQYARLVGDEALFTVPIEWAQVVNRLAFDPPVGRLYKINPRDVLLVQFFRGEETTRYIIEDGTGRWFLDGETPQLLDQRVWAEALLDLLSPRMDQIFAHNIDDPAKYGFDEPDTVVVIPRLGGLQAIEFHIGDLTPDGQFRYVDVIAGSLVSEDTNLYGVLASRIDPIIALATDPVLAE</sequence>
<feature type="domain" description="DUF4340" evidence="1">
    <location>
        <begin position="110"/>
        <end position="257"/>
    </location>
</feature>
<protein>
    <recommendedName>
        <fullName evidence="1">DUF4340 domain-containing protein</fullName>
    </recommendedName>
</protein>
<dbReference type="EMBL" id="FAXA01000168">
    <property type="protein sequence ID" value="CUV02027.1"/>
    <property type="molecule type" value="Genomic_DNA"/>
</dbReference>